<name>A0AAV7W147_PLEWA</name>
<reference evidence="1" key="1">
    <citation type="journal article" date="2022" name="bioRxiv">
        <title>Sequencing and chromosome-scale assembly of the giantPleurodeles waltlgenome.</title>
        <authorList>
            <person name="Brown T."/>
            <person name="Elewa A."/>
            <person name="Iarovenko S."/>
            <person name="Subramanian E."/>
            <person name="Araus A.J."/>
            <person name="Petzold A."/>
            <person name="Susuki M."/>
            <person name="Suzuki K.-i.T."/>
            <person name="Hayashi T."/>
            <person name="Toyoda A."/>
            <person name="Oliveira C."/>
            <person name="Osipova E."/>
            <person name="Leigh N.D."/>
            <person name="Simon A."/>
            <person name="Yun M.H."/>
        </authorList>
    </citation>
    <scope>NUCLEOTIDE SEQUENCE</scope>
    <source>
        <strain evidence="1">20211129_DDA</strain>
        <tissue evidence="1">Liver</tissue>
    </source>
</reference>
<accession>A0AAV7W147</accession>
<comment type="caution">
    <text evidence="1">The sequence shown here is derived from an EMBL/GenBank/DDBJ whole genome shotgun (WGS) entry which is preliminary data.</text>
</comment>
<dbReference type="Proteomes" id="UP001066276">
    <property type="component" value="Chromosome 1_2"/>
</dbReference>
<evidence type="ECO:0000313" key="2">
    <source>
        <dbReference type="Proteomes" id="UP001066276"/>
    </source>
</evidence>
<organism evidence="1 2">
    <name type="scientific">Pleurodeles waltl</name>
    <name type="common">Iberian ribbed newt</name>
    <dbReference type="NCBI Taxonomy" id="8319"/>
    <lineage>
        <taxon>Eukaryota</taxon>
        <taxon>Metazoa</taxon>
        <taxon>Chordata</taxon>
        <taxon>Craniata</taxon>
        <taxon>Vertebrata</taxon>
        <taxon>Euteleostomi</taxon>
        <taxon>Amphibia</taxon>
        <taxon>Batrachia</taxon>
        <taxon>Caudata</taxon>
        <taxon>Salamandroidea</taxon>
        <taxon>Salamandridae</taxon>
        <taxon>Pleurodelinae</taxon>
        <taxon>Pleurodeles</taxon>
    </lineage>
</organism>
<protein>
    <submittedName>
        <fullName evidence="1">Uncharacterized protein</fullName>
    </submittedName>
</protein>
<gene>
    <name evidence="1" type="ORF">NDU88_003085</name>
</gene>
<dbReference type="EMBL" id="JANPWB010000002">
    <property type="protein sequence ID" value="KAJ1207695.1"/>
    <property type="molecule type" value="Genomic_DNA"/>
</dbReference>
<evidence type="ECO:0000313" key="1">
    <source>
        <dbReference type="EMBL" id="KAJ1207695.1"/>
    </source>
</evidence>
<sequence length="231" mass="25609">MLPASKCLHVRHTDDYQSASLNASPTPMLGKCKNNRLKGRLPPHYTTHPSIVADQLHDHRSVCFDREVYVRPRLDCTLTEVPIKVMPNHNLVIFLKCPFWRILEMVALTTSMANPGDSDVVPKWAQCVLGLLGNEQSELSKVLHKLVGFANTESGPMANDRLPCSKYPKDMGSFDHIFMAYADSRMCHFGMSKTMANSAMAGTSSTMPLHEEVSTASGEVPIDSKSHTIPK</sequence>
<keyword evidence="2" id="KW-1185">Reference proteome</keyword>
<dbReference type="AlphaFoldDB" id="A0AAV7W147"/>
<proteinExistence type="predicted"/>